<evidence type="ECO:0000313" key="3">
    <source>
        <dbReference type="EMBL" id="MDN4172604.1"/>
    </source>
</evidence>
<comment type="caution">
    <text evidence="3">The sequence shown here is derived from an EMBL/GenBank/DDBJ whole genome shotgun (WGS) entry which is preliminary data.</text>
</comment>
<name>A0ABT8FDC8_9ACTN</name>
<feature type="region of interest" description="Disordered" evidence="1">
    <location>
        <begin position="1"/>
        <end position="28"/>
    </location>
</feature>
<dbReference type="Pfam" id="PF02661">
    <property type="entry name" value="Fic"/>
    <property type="match status" value="1"/>
</dbReference>
<organism evidence="3 4">
    <name type="scientific">Nocardioides oceani</name>
    <dbReference type="NCBI Taxonomy" id="3058369"/>
    <lineage>
        <taxon>Bacteria</taxon>
        <taxon>Bacillati</taxon>
        <taxon>Actinomycetota</taxon>
        <taxon>Actinomycetes</taxon>
        <taxon>Propionibacteriales</taxon>
        <taxon>Nocardioidaceae</taxon>
        <taxon>Nocardioides</taxon>
    </lineage>
</organism>
<feature type="compositionally biased region" description="Basic residues" evidence="1">
    <location>
        <begin position="1"/>
        <end position="17"/>
    </location>
</feature>
<evidence type="ECO:0000313" key="4">
    <source>
        <dbReference type="Proteomes" id="UP001168620"/>
    </source>
</evidence>
<feature type="domain" description="Fido" evidence="2">
    <location>
        <begin position="53"/>
        <end position="223"/>
    </location>
</feature>
<dbReference type="PROSITE" id="PS51459">
    <property type="entry name" value="FIDO"/>
    <property type="match status" value="1"/>
</dbReference>
<sequence length="226" mass="24383">MPPKARRGGAGGRRPRKPFPWDPHLPANKKNIQTNYDQLLVQVVNSGCAGLRPTEVSVRDWHVASVRGVWLAEKEIAGGFRGEGPAGSELSTYLNGVNGIPGAPPAMVSGRVTTFFAELNVRLDGLDARLTAGETVPSLYPDIVRTAAWAHGEWVRIHPFADHNGSTARLMAITIGLLYGVHFKLPGKPRSAMPNPGLVLDYDQAAGDQMLGNDQNMVVVLHKLAQ</sequence>
<dbReference type="InterPro" id="IPR036597">
    <property type="entry name" value="Fido-like_dom_sf"/>
</dbReference>
<gene>
    <name evidence="3" type="ORF">QWY28_06595</name>
</gene>
<dbReference type="SUPFAM" id="SSF140931">
    <property type="entry name" value="Fic-like"/>
    <property type="match status" value="1"/>
</dbReference>
<dbReference type="RefSeq" id="WP_300951523.1">
    <property type="nucleotide sequence ID" value="NZ_JAUHJQ010000002.1"/>
</dbReference>
<protein>
    <submittedName>
        <fullName evidence="3">Fic family protein</fullName>
    </submittedName>
</protein>
<evidence type="ECO:0000259" key="2">
    <source>
        <dbReference type="PROSITE" id="PS51459"/>
    </source>
</evidence>
<evidence type="ECO:0000256" key="1">
    <source>
        <dbReference type="SAM" id="MobiDB-lite"/>
    </source>
</evidence>
<accession>A0ABT8FDC8</accession>
<proteinExistence type="predicted"/>
<dbReference type="EMBL" id="JAUHJQ010000002">
    <property type="protein sequence ID" value="MDN4172604.1"/>
    <property type="molecule type" value="Genomic_DNA"/>
</dbReference>
<dbReference type="InterPro" id="IPR003812">
    <property type="entry name" value="Fido"/>
</dbReference>
<keyword evidence="4" id="KW-1185">Reference proteome</keyword>
<dbReference type="Gene3D" id="1.10.3290.10">
    <property type="entry name" value="Fido-like domain"/>
    <property type="match status" value="1"/>
</dbReference>
<dbReference type="Proteomes" id="UP001168620">
    <property type="component" value="Unassembled WGS sequence"/>
</dbReference>
<reference evidence="3" key="1">
    <citation type="submission" date="2023-06" db="EMBL/GenBank/DDBJ databases">
        <title>Draft genome sequence of Nocardioides sp. SOB77.</title>
        <authorList>
            <person name="Zhang G."/>
        </authorList>
    </citation>
    <scope>NUCLEOTIDE SEQUENCE</scope>
    <source>
        <strain evidence="3">SOB77</strain>
    </source>
</reference>